<feature type="region of interest" description="Disordered" evidence="1">
    <location>
        <begin position="156"/>
        <end position="194"/>
    </location>
</feature>
<evidence type="ECO:0000259" key="2">
    <source>
        <dbReference type="Pfam" id="PF25534"/>
    </source>
</evidence>
<reference evidence="3" key="1">
    <citation type="submission" date="2021-02" db="EMBL/GenBank/DDBJ databases">
        <authorList>
            <person name="Nieuwenhuis M."/>
            <person name="Van De Peppel L.J.J."/>
        </authorList>
    </citation>
    <scope>NUCLEOTIDE SEQUENCE</scope>
    <source>
        <strain evidence="3">D49</strain>
    </source>
</reference>
<proteinExistence type="predicted"/>
<dbReference type="InterPro" id="IPR057678">
    <property type="entry name" value="DUF7918"/>
</dbReference>
<protein>
    <recommendedName>
        <fullName evidence="2">DUF7918 domain-containing protein</fullName>
    </recommendedName>
</protein>
<name>A0A9P7FT63_9AGAR</name>
<organism evidence="3 4">
    <name type="scientific">Sphagnurus paluster</name>
    <dbReference type="NCBI Taxonomy" id="117069"/>
    <lineage>
        <taxon>Eukaryota</taxon>
        <taxon>Fungi</taxon>
        <taxon>Dikarya</taxon>
        <taxon>Basidiomycota</taxon>
        <taxon>Agaricomycotina</taxon>
        <taxon>Agaricomycetes</taxon>
        <taxon>Agaricomycetidae</taxon>
        <taxon>Agaricales</taxon>
        <taxon>Tricholomatineae</taxon>
        <taxon>Lyophyllaceae</taxon>
        <taxon>Sphagnurus</taxon>
    </lineage>
</organism>
<feature type="domain" description="DUF7918" evidence="2">
    <location>
        <begin position="6"/>
        <end position="150"/>
    </location>
</feature>
<dbReference type="Pfam" id="PF25534">
    <property type="entry name" value="DUF7918"/>
    <property type="match status" value="1"/>
</dbReference>
<feature type="compositionally biased region" description="Acidic residues" evidence="1">
    <location>
        <begin position="178"/>
        <end position="194"/>
    </location>
</feature>
<dbReference type="OrthoDB" id="2963983at2759"/>
<reference evidence="3" key="2">
    <citation type="submission" date="2021-10" db="EMBL/GenBank/DDBJ databases">
        <title>Phylogenomics reveals ancestral predisposition of the termite-cultivated fungus Termitomyces towards a domesticated lifestyle.</title>
        <authorList>
            <person name="Auxier B."/>
            <person name="Grum-Grzhimaylo A."/>
            <person name="Cardenas M.E."/>
            <person name="Lodge J.D."/>
            <person name="Laessoe T."/>
            <person name="Pedersen O."/>
            <person name="Smith M.E."/>
            <person name="Kuyper T.W."/>
            <person name="Franco-Molano E.A."/>
            <person name="Baroni T.J."/>
            <person name="Aanen D.K."/>
        </authorList>
    </citation>
    <scope>NUCLEOTIDE SEQUENCE</scope>
    <source>
        <strain evidence="3">D49</strain>
    </source>
</reference>
<accession>A0A9P7FT63</accession>
<gene>
    <name evidence="3" type="ORF">H0H81_000371</name>
</gene>
<keyword evidence="4" id="KW-1185">Reference proteome</keyword>
<dbReference type="EMBL" id="JABCKI010006238">
    <property type="protein sequence ID" value="KAG5634900.1"/>
    <property type="molecule type" value="Genomic_DNA"/>
</dbReference>
<evidence type="ECO:0000313" key="4">
    <source>
        <dbReference type="Proteomes" id="UP000717328"/>
    </source>
</evidence>
<dbReference type="AlphaFoldDB" id="A0A9P7FT63"/>
<evidence type="ECO:0000256" key="1">
    <source>
        <dbReference type="SAM" id="MobiDB-lite"/>
    </source>
</evidence>
<evidence type="ECO:0000313" key="3">
    <source>
        <dbReference type="EMBL" id="KAG5634900.1"/>
    </source>
</evidence>
<sequence>MQFLGYEAYVSIDGVELPAYEIKADETGKTVTCWIASEAGKSFAINWKPLWPRTFDICGDIFIDGESMSGQLHRKNAIFLASVNDRITSPTTSRPLTFAPIELTDDDRYLHSQTAKSLGDITLVLSEAESGEEVAPKTVELNHDKVHERANDVLRADGIAPPDPTALANKRKASETIGSDDDVEEDNGGVEEDEAELKAQLRLIQEKLAKKGKSKRKKVKVEGPTKRSLLVHGEVIDLT</sequence>
<dbReference type="Proteomes" id="UP000717328">
    <property type="component" value="Unassembled WGS sequence"/>
</dbReference>
<comment type="caution">
    <text evidence="3">The sequence shown here is derived from an EMBL/GenBank/DDBJ whole genome shotgun (WGS) entry which is preliminary data.</text>
</comment>